<dbReference type="AlphaFoldDB" id="A0A8R7U4I6"/>
<reference evidence="2" key="1">
    <citation type="journal article" date="2013" name="Nature">
        <title>Draft genome of the wheat A-genome progenitor Triticum urartu.</title>
        <authorList>
            <person name="Ling H.Q."/>
            <person name="Zhao S."/>
            <person name="Liu D."/>
            <person name="Wang J."/>
            <person name="Sun H."/>
            <person name="Zhang C."/>
            <person name="Fan H."/>
            <person name="Li D."/>
            <person name="Dong L."/>
            <person name="Tao Y."/>
            <person name="Gao C."/>
            <person name="Wu H."/>
            <person name="Li Y."/>
            <person name="Cui Y."/>
            <person name="Guo X."/>
            <person name="Zheng S."/>
            <person name="Wang B."/>
            <person name="Yu K."/>
            <person name="Liang Q."/>
            <person name="Yang W."/>
            <person name="Lou X."/>
            <person name="Chen J."/>
            <person name="Feng M."/>
            <person name="Jian J."/>
            <person name="Zhang X."/>
            <person name="Luo G."/>
            <person name="Jiang Y."/>
            <person name="Liu J."/>
            <person name="Wang Z."/>
            <person name="Sha Y."/>
            <person name="Zhang B."/>
            <person name="Wu H."/>
            <person name="Tang D."/>
            <person name="Shen Q."/>
            <person name="Xue P."/>
            <person name="Zou S."/>
            <person name="Wang X."/>
            <person name="Liu X."/>
            <person name="Wang F."/>
            <person name="Yang Y."/>
            <person name="An X."/>
            <person name="Dong Z."/>
            <person name="Zhang K."/>
            <person name="Zhang X."/>
            <person name="Luo M.C."/>
            <person name="Dvorak J."/>
            <person name="Tong Y."/>
            <person name="Wang J."/>
            <person name="Yang H."/>
            <person name="Li Z."/>
            <person name="Wang D."/>
            <person name="Zhang A."/>
            <person name="Wang J."/>
        </authorList>
    </citation>
    <scope>NUCLEOTIDE SEQUENCE</scope>
    <source>
        <strain evidence="2">cv. G1812</strain>
    </source>
</reference>
<name>A0A8R7U4I6_TRIUA</name>
<evidence type="ECO:0000313" key="2">
    <source>
        <dbReference type="Proteomes" id="UP000015106"/>
    </source>
</evidence>
<organism evidence="1 2">
    <name type="scientific">Triticum urartu</name>
    <name type="common">Red wild einkorn</name>
    <name type="synonym">Crithodium urartu</name>
    <dbReference type="NCBI Taxonomy" id="4572"/>
    <lineage>
        <taxon>Eukaryota</taxon>
        <taxon>Viridiplantae</taxon>
        <taxon>Streptophyta</taxon>
        <taxon>Embryophyta</taxon>
        <taxon>Tracheophyta</taxon>
        <taxon>Spermatophyta</taxon>
        <taxon>Magnoliopsida</taxon>
        <taxon>Liliopsida</taxon>
        <taxon>Poales</taxon>
        <taxon>Poaceae</taxon>
        <taxon>BOP clade</taxon>
        <taxon>Pooideae</taxon>
        <taxon>Triticodae</taxon>
        <taxon>Triticeae</taxon>
        <taxon>Triticinae</taxon>
        <taxon>Triticum</taxon>
    </lineage>
</organism>
<sequence>MKIFIDEKPCPLACKYEDTPTQHQDQITHFINVQVNKFFYCGRTCTGHGPHTPSTPCP</sequence>
<reference evidence="1" key="2">
    <citation type="submission" date="2018-03" db="EMBL/GenBank/DDBJ databases">
        <title>The Triticum urartu genome reveals the dynamic nature of wheat genome evolution.</title>
        <authorList>
            <person name="Ling H."/>
            <person name="Ma B."/>
            <person name="Shi X."/>
            <person name="Liu H."/>
            <person name="Dong L."/>
            <person name="Sun H."/>
            <person name="Cao Y."/>
            <person name="Gao Q."/>
            <person name="Zheng S."/>
            <person name="Li Y."/>
            <person name="Yu Y."/>
            <person name="Du H."/>
            <person name="Qi M."/>
            <person name="Li Y."/>
            <person name="Yu H."/>
            <person name="Cui Y."/>
            <person name="Wang N."/>
            <person name="Chen C."/>
            <person name="Wu H."/>
            <person name="Zhao Y."/>
            <person name="Zhang J."/>
            <person name="Li Y."/>
            <person name="Zhou W."/>
            <person name="Zhang B."/>
            <person name="Hu W."/>
            <person name="Eijk M."/>
            <person name="Tang J."/>
            <person name="Witsenboer H."/>
            <person name="Zhao S."/>
            <person name="Li Z."/>
            <person name="Zhang A."/>
            <person name="Wang D."/>
            <person name="Liang C."/>
        </authorList>
    </citation>
    <scope>NUCLEOTIDE SEQUENCE [LARGE SCALE GENOMIC DNA]</scope>
    <source>
        <strain evidence="1">cv. G1812</strain>
    </source>
</reference>
<reference evidence="1" key="3">
    <citation type="submission" date="2022-06" db="UniProtKB">
        <authorList>
            <consortium name="EnsemblPlants"/>
        </authorList>
    </citation>
    <scope>IDENTIFICATION</scope>
</reference>
<proteinExistence type="predicted"/>
<dbReference type="EnsemblPlants" id="TuG1812G0400000441.01.T01">
    <property type="protein sequence ID" value="TuG1812G0400000441.01.T01.cds383453"/>
    <property type="gene ID" value="TuG1812G0400000441.01"/>
</dbReference>
<protein>
    <submittedName>
        <fullName evidence="1">Uncharacterized protein</fullName>
    </submittedName>
</protein>
<keyword evidence="2" id="KW-1185">Reference proteome</keyword>
<evidence type="ECO:0000313" key="1">
    <source>
        <dbReference type="EnsemblPlants" id="TuG1812G0400000441.01.T01.cds383453"/>
    </source>
</evidence>
<accession>A0A8R7U4I6</accession>
<dbReference type="Gramene" id="TuG1812G0400000441.01.T01">
    <property type="protein sequence ID" value="TuG1812G0400000441.01.T01.cds383453"/>
    <property type="gene ID" value="TuG1812G0400000441.01"/>
</dbReference>
<dbReference type="Proteomes" id="UP000015106">
    <property type="component" value="Chromosome 4"/>
</dbReference>